<dbReference type="RefSeq" id="WP_169584296.1">
    <property type="nucleotide sequence ID" value="NZ_VCQU01000001.1"/>
</dbReference>
<comment type="caution">
    <text evidence="1">The sequence shown here is derived from an EMBL/GenBank/DDBJ whole genome shotgun (WGS) entry which is preliminary data.</text>
</comment>
<protein>
    <submittedName>
        <fullName evidence="1">Uncharacterized protein</fullName>
    </submittedName>
</protein>
<keyword evidence="2" id="KW-1185">Reference proteome</keyword>
<dbReference type="EMBL" id="VCQU01000001">
    <property type="protein sequence ID" value="NMN93591.1"/>
    <property type="molecule type" value="Genomic_DNA"/>
</dbReference>
<reference evidence="1 2" key="1">
    <citation type="submission" date="2019-05" db="EMBL/GenBank/DDBJ databases">
        <authorList>
            <person name="Lee S.D."/>
        </authorList>
    </citation>
    <scope>NUCLEOTIDE SEQUENCE [LARGE SCALE GENOMIC DNA]</scope>
    <source>
        <strain evidence="1 2">YC2-7</strain>
    </source>
</reference>
<dbReference type="AlphaFoldDB" id="A0A848K4R0"/>
<dbReference type="Proteomes" id="UP000535543">
    <property type="component" value="Unassembled WGS sequence"/>
</dbReference>
<sequence>MAIGGLGSDAADATDSTAVKVGDDTVWLSSYEWSPFFVTTGTTWTAELKLKLPHKPGARFDEHLSDGQIHAAAQMLVDLVRDLKGPDRKS</sequence>
<proteinExistence type="predicted"/>
<reference evidence="1 2" key="2">
    <citation type="submission" date="2020-06" db="EMBL/GenBank/DDBJ databases">
        <title>Antribacter stalactiti gen. nov., sp. nov., a new member of the family Nacardiaceae isolated from a cave.</title>
        <authorList>
            <person name="Kim I.S."/>
        </authorList>
    </citation>
    <scope>NUCLEOTIDE SEQUENCE [LARGE SCALE GENOMIC DNA]</scope>
    <source>
        <strain evidence="1 2">YC2-7</strain>
    </source>
</reference>
<name>A0A848K4R0_9NOCA</name>
<accession>A0A848K4R0</accession>
<evidence type="ECO:0000313" key="2">
    <source>
        <dbReference type="Proteomes" id="UP000535543"/>
    </source>
</evidence>
<organism evidence="1 2">
    <name type="scientific">Antrihabitans stalactiti</name>
    <dbReference type="NCBI Taxonomy" id="2584121"/>
    <lineage>
        <taxon>Bacteria</taxon>
        <taxon>Bacillati</taxon>
        <taxon>Actinomycetota</taxon>
        <taxon>Actinomycetes</taxon>
        <taxon>Mycobacteriales</taxon>
        <taxon>Nocardiaceae</taxon>
        <taxon>Antrihabitans</taxon>
    </lineage>
</organism>
<gene>
    <name evidence="1" type="ORF">FGL95_00890</name>
</gene>
<evidence type="ECO:0000313" key="1">
    <source>
        <dbReference type="EMBL" id="NMN93591.1"/>
    </source>
</evidence>